<accession>A0A6B3RQ49</accession>
<evidence type="ECO:0000313" key="3">
    <source>
        <dbReference type="Proteomes" id="UP000481421"/>
    </source>
</evidence>
<keyword evidence="3" id="KW-1185">Reference proteome</keyword>
<gene>
    <name evidence="2" type="ORF">G3572_15520</name>
</gene>
<evidence type="ECO:0000313" key="2">
    <source>
        <dbReference type="EMBL" id="NEX47621.1"/>
    </source>
</evidence>
<evidence type="ECO:0000256" key="1">
    <source>
        <dbReference type="SAM" id="MobiDB-lite"/>
    </source>
</evidence>
<proteinExistence type="predicted"/>
<feature type="region of interest" description="Disordered" evidence="1">
    <location>
        <begin position="53"/>
        <end position="75"/>
    </location>
</feature>
<sequence length="75" mass="8613">MLRYLERVVGIDVETHRREVERRVATAVEMGACGLVSDGFRYTISDFRVTTVTPASSDPGMPRMINRRRLDDRLD</sequence>
<dbReference type="EMBL" id="JAAIKE010000005">
    <property type="protein sequence ID" value="NEX47621.1"/>
    <property type="molecule type" value="Genomic_DNA"/>
</dbReference>
<protein>
    <submittedName>
        <fullName evidence="2">Uncharacterized protein</fullName>
    </submittedName>
</protein>
<reference evidence="2 3" key="1">
    <citation type="submission" date="2020-02" db="EMBL/GenBank/DDBJ databases">
        <title>Rhodobacter algicola sp. nov., isolated from microalga culture.</title>
        <authorList>
            <person name="Park C.-Y."/>
        </authorList>
    </citation>
    <scope>NUCLEOTIDE SEQUENCE [LARGE SCALE GENOMIC DNA]</scope>
    <source>
        <strain evidence="2 3">ETT8</strain>
    </source>
</reference>
<name>A0A6B3RQ49_9RHOB</name>
<dbReference type="RefSeq" id="WP_164613250.1">
    <property type="nucleotide sequence ID" value="NZ_JAAIKE010000005.1"/>
</dbReference>
<dbReference type="AlphaFoldDB" id="A0A6B3RQ49"/>
<organism evidence="2 3">
    <name type="scientific">Pseudotabrizicola algicola</name>
    <dbReference type="NCBI Taxonomy" id="2709381"/>
    <lineage>
        <taxon>Bacteria</taxon>
        <taxon>Pseudomonadati</taxon>
        <taxon>Pseudomonadota</taxon>
        <taxon>Alphaproteobacteria</taxon>
        <taxon>Rhodobacterales</taxon>
        <taxon>Paracoccaceae</taxon>
        <taxon>Pseudotabrizicola</taxon>
    </lineage>
</organism>
<comment type="caution">
    <text evidence="2">The sequence shown here is derived from an EMBL/GenBank/DDBJ whole genome shotgun (WGS) entry which is preliminary data.</text>
</comment>
<dbReference type="Proteomes" id="UP000481421">
    <property type="component" value="Unassembled WGS sequence"/>
</dbReference>